<proteinExistence type="inferred from homology"/>
<evidence type="ECO:0000256" key="4">
    <source>
        <dbReference type="ARBA" id="ARBA00023136"/>
    </source>
</evidence>
<evidence type="ECO:0000259" key="7">
    <source>
        <dbReference type="Pfam" id="PF14322"/>
    </source>
</evidence>
<evidence type="ECO:0000313" key="9">
    <source>
        <dbReference type="Proteomes" id="UP000297861"/>
    </source>
</evidence>
<keyword evidence="3" id="KW-0732">Signal</keyword>
<dbReference type="STRING" id="1121485.GCA_000426485_02009"/>
<comment type="similarity">
    <text evidence="2">Belongs to the SusD family.</text>
</comment>
<dbReference type="Pfam" id="PF14322">
    <property type="entry name" value="SusD-like_3"/>
    <property type="match status" value="1"/>
</dbReference>
<accession>A0A4Y8KZ61</accession>
<keyword evidence="4" id="KW-0472">Membrane</keyword>
<sequence>MKIKNIILKTFAVSLVTLGSISCSDSFLDEKMYSNFDPSVNDVESKVVGLYRQYAAIWGMSGQQGFLSCFQVGTDVCSPGQTQGVEVGFYNYPNLNSENAGVSFLWEKLYEIINSANLIIDSQGENGDKAAVAEAKFFRAYAYNMLVTLWGGVPLVTKYDGANPRTDYVRETVDKVDEVIDADLQYAMTYLPNVDTSNRKESRATKDFARQLAGEAYLRMGMRDASFFKKAEDALTLIISEGKYKLIDARYGKYLAEGGDSYRDMFRFGNQRRSEGNTEGIWTFEMEYNRDVNGGTIDNPQHRRVWVPGYYNIDGMVNADSLGGRGIGRLRLSNFTKYHLFQKGDIRNSNYNIRRTMYYNKPGFHTTIGIDANGFKVTAGKGVKDIVVKTGDKVVPAAGDSLGFYYPHPTKWGGYDPNDDFGYAVVKDWPVMRYSETYLLRAEARFRQNNLTGAAEDINVIRDRAFKAYRTEISNPSYGKVSASDINIDFILDERARELIAEENRRMTLIRTNTLSSRILKNGDASPDNKIIVGFKDYNTLLPIPLTEIQLNKDAVLEQNTGY</sequence>
<evidence type="ECO:0000259" key="6">
    <source>
        <dbReference type="Pfam" id="PF07980"/>
    </source>
</evidence>
<protein>
    <submittedName>
        <fullName evidence="8">RagB/SusD family nutrient uptake outer membrane protein</fullName>
    </submittedName>
</protein>
<dbReference type="PROSITE" id="PS51257">
    <property type="entry name" value="PROKAR_LIPOPROTEIN"/>
    <property type="match status" value="1"/>
</dbReference>
<evidence type="ECO:0000256" key="1">
    <source>
        <dbReference type="ARBA" id="ARBA00004442"/>
    </source>
</evidence>
<dbReference type="EMBL" id="SOML01000009">
    <property type="protein sequence ID" value="TFD95064.1"/>
    <property type="molecule type" value="Genomic_DNA"/>
</dbReference>
<dbReference type="AlphaFoldDB" id="A0A4Y8KZ61"/>
<keyword evidence="5" id="KW-0998">Cell outer membrane</keyword>
<evidence type="ECO:0000256" key="2">
    <source>
        <dbReference type="ARBA" id="ARBA00006275"/>
    </source>
</evidence>
<feature type="domain" description="RagB/SusD" evidence="6">
    <location>
        <begin position="409"/>
        <end position="563"/>
    </location>
</feature>
<dbReference type="Gene3D" id="1.25.40.390">
    <property type="match status" value="1"/>
</dbReference>
<comment type="subcellular location">
    <subcellularLocation>
        <location evidence="1">Cell outer membrane</location>
    </subcellularLocation>
</comment>
<gene>
    <name evidence="8" type="ORF">E2605_14705</name>
</gene>
<evidence type="ECO:0000256" key="3">
    <source>
        <dbReference type="ARBA" id="ARBA00022729"/>
    </source>
</evidence>
<dbReference type="InterPro" id="IPR011990">
    <property type="entry name" value="TPR-like_helical_dom_sf"/>
</dbReference>
<dbReference type="Pfam" id="PF07980">
    <property type="entry name" value="SusD_RagB"/>
    <property type="match status" value="1"/>
</dbReference>
<organism evidence="8 9">
    <name type="scientific">Dysgonomonas capnocytophagoides</name>
    <dbReference type="NCBI Taxonomy" id="45254"/>
    <lineage>
        <taxon>Bacteria</taxon>
        <taxon>Pseudomonadati</taxon>
        <taxon>Bacteroidota</taxon>
        <taxon>Bacteroidia</taxon>
        <taxon>Bacteroidales</taxon>
        <taxon>Dysgonomonadaceae</taxon>
        <taxon>Dysgonomonas</taxon>
    </lineage>
</organism>
<dbReference type="OrthoDB" id="5694214at2"/>
<evidence type="ECO:0000256" key="5">
    <source>
        <dbReference type="ARBA" id="ARBA00023237"/>
    </source>
</evidence>
<dbReference type="Proteomes" id="UP000297861">
    <property type="component" value="Unassembled WGS sequence"/>
</dbReference>
<dbReference type="InterPro" id="IPR033985">
    <property type="entry name" value="SusD-like_N"/>
</dbReference>
<dbReference type="InterPro" id="IPR012944">
    <property type="entry name" value="SusD_RagB_dom"/>
</dbReference>
<reference evidence="8 9" key="1">
    <citation type="submission" date="2019-03" db="EMBL/GenBank/DDBJ databases">
        <title>San Antonio Military Medical Center submission to MRSN (WRAIR), pending publication.</title>
        <authorList>
            <person name="Blyth D.M."/>
            <person name="Mccarthy S.L."/>
            <person name="Schall S.E."/>
            <person name="Stam J.A."/>
            <person name="Ong A.C."/>
            <person name="Mcgann P.T."/>
        </authorList>
    </citation>
    <scope>NUCLEOTIDE SEQUENCE [LARGE SCALE GENOMIC DNA]</scope>
    <source>
        <strain evidence="8 9">MRSN571793</strain>
    </source>
</reference>
<dbReference type="SUPFAM" id="SSF48452">
    <property type="entry name" value="TPR-like"/>
    <property type="match status" value="1"/>
</dbReference>
<evidence type="ECO:0000313" key="8">
    <source>
        <dbReference type="EMBL" id="TFD95064.1"/>
    </source>
</evidence>
<dbReference type="RefSeq" id="WP_026625957.1">
    <property type="nucleotide sequence ID" value="NZ_JAWZLG010000062.1"/>
</dbReference>
<dbReference type="GO" id="GO:0009279">
    <property type="term" value="C:cell outer membrane"/>
    <property type="evidence" value="ECO:0007669"/>
    <property type="project" value="UniProtKB-SubCell"/>
</dbReference>
<comment type="caution">
    <text evidence="8">The sequence shown here is derived from an EMBL/GenBank/DDBJ whole genome shotgun (WGS) entry which is preliminary data.</text>
</comment>
<name>A0A4Y8KZ61_9BACT</name>
<keyword evidence="9" id="KW-1185">Reference proteome</keyword>
<feature type="domain" description="SusD-like N-terminal" evidence="7">
    <location>
        <begin position="27"/>
        <end position="212"/>
    </location>
</feature>